<evidence type="ECO:0000313" key="3">
    <source>
        <dbReference type="EMBL" id="GAG93242.1"/>
    </source>
</evidence>
<dbReference type="GO" id="GO:0008270">
    <property type="term" value="F:zinc ion binding"/>
    <property type="evidence" value="ECO:0007669"/>
    <property type="project" value="InterPro"/>
</dbReference>
<dbReference type="PROSITE" id="PS51347">
    <property type="entry name" value="PHOSPHOTRIESTERASE_2"/>
    <property type="match status" value="1"/>
</dbReference>
<proteinExistence type="predicted"/>
<sequence>YAEFDHFDKEFYVESSDFFMDRDIDRINAIRTLVEDGYIKRILISQDVCLKTNLISYSGGGYAHILNNIVPIMLKRGISKESINTIMIENPKELLDIRDKYL</sequence>
<accession>X1CJM5</accession>
<name>X1CJM5_9ZZZZ</name>
<dbReference type="Gene3D" id="3.20.20.140">
    <property type="entry name" value="Metal-dependent hydrolases"/>
    <property type="match status" value="1"/>
</dbReference>
<dbReference type="Pfam" id="PF02126">
    <property type="entry name" value="PTE"/>
    <property type="match status" value="1"/>
</dbReference>
<gene>
    <name evidence="3" type="ORF">S01H4_36546</name>
</gene>
<dbReference type="PANTHER" id="PTHR10819:SF3">
    <property type="entry name" value="PHOSPHOTRIESTERASE-RELATED PROTEIN"/>
    <property type="match status" value="1"/>
</dbReference>
<dbReference type="EMBL" id="BART01019551">
    <property type="protein sequence ID" value="GAG93242.1"/>
    <property type="molecule type" value="Genomic_DNA"/>
</dbReference>
<keyword evidence="2" id="KW-0378">Hydrolase</keyword>
<organism evidence="3">
    <name type="scientific">marine sediment metagenome</name>
    <dbReference type="NCBI Taxonomy" id="412755"/>
    <lineage>
        <taxon>unclassified sequences</taxon>
        <taxon>metagenomes</taxon>
        <taxon>ecological metagenomes</taxon>
    </lineage>
</organism>
<comment type="caution">
    <text evidence="3">The sequence shown here is derived from an EMBL/GenBank/DDBJ whole genome shotgun (WGS) entry which is preliminary data.</text>
</comment>
<evidence type="ECO:0000256" key="2">
    <source>
        <dbReference type="ARBA" id="ARBA00022801"/>
    </source>
</evidence>
<evidence type="ECO:0000256" key="1">
    <source>
        <dbReference type="ARBA" id="ARBA00022723"/>
    </source>
</evidence>
<feature type="non-terminal residue" evidence="3">
    <location>
        <position position="1"/>
    </location>
</feature>
<dbReference type="InterPro" id="IPR032466">
    <property type="entry name" value="Metal_Hydrolase"/>
</dbReference>
<keyword evidence="1" id="KW-0479">Metal-binding</keyword>
<dbReference type="InterPro" id="IPR001559">
    <property type="entry name" value="Phosphotriesterase"/>
</dbReference>
<evidence type="ECO:0008006" key="4">
    <source>
        <dbReference type="Google" id="ProtNLM"/>
    </source>
</evidence>
<reference evidence="3" key="1">
    <citation type="journal article" date="2014" name="Front. Microbiol.">
        <title>High frequency of phylogenetically diverse reductive dehalogenase-homologous genes in deep subseafloor sedimentary metagenomes.</title>
        <authorList>
            <person name="Kawai M."/>
            <person name="Futagami T."/>
            <person name="Toyoda A."/>
            <person name="Takaki Y."/>
            <person name="Nishi S."/>
            <person name="Hori S."/>
            <person name="Arai W."/>
            <person name="Tsubouchi T."/>
            <person name="Morono Y."/>
            <person name="Uchiyama I."/>
            <person name="Ito T."/>
            <person name="Fujiyama A."/>
            <person name="Inagaki F."/>
            <person name="Takami H."/>
        </authorList>
    </citation>
    <scope>NUCLEOTIDE SEQUENCE</scope>
    <source>
        <strain evidence="3">Expedition CK06-06</strain>
    </source>
</reference>
<dbReference type="PANTHER" id="PTHR10819">
    <property type="entry name" value="PHOSPHOTRIESTERASE-RELATED"/>
    <property type="match status" value="1"/>
</dbReference>
<dbReference type="AlphaFoldDB" id="X1CJM5"/>
<protein>
    <recommendedName>
        <fullName evidence="4">Phosphotriesterase-related protein</fullName>
    </recommendedName>
</protein>
<dbReference type="SUPFAM" id="SSF51556">
    <property type="entry name" value="Metallo-dependent hydrolases"/>
    <property type="match status" value="1"/>
</dbReference>
<dbReference type="GO" id="GO:0016787">
    <property type="term" value="F:hydrolase activity"/>
    <property type="evidence" value="ECO:0007669"/>
    <property type="project" value="UniProtKB-KW"/>
</dbReference>